<evidence type="ECO:0000313" key="2">
    <source>
        <dbReference type="EMBL" id="MFC3193290.1"/>
    </source>
</evidence>
<dbReference type="PROSITE" id="PS51257">
    <property type="entry name" value="PROKAR_LIPOPROTEIN"/>
    <property type="match status" value="1"/>
</dbReference>
<dbReference type="RefSeq" id="WP_077409967.1">
    <property type="nucleotide sequence ID" value="NZ_JBHRTS010000002.1"/>
</dbReference>
<evidence type="ECO:0000313" key="3">
    <source>
        <dbReference type="Proteomes" id="UP001595533"/>
    </source>
</evidence>
<name>A0ABV7J5F1_9GAMM</name>
<dbReference type="SMART" id="SM00867">
    <property type="entry name" value="YceI"/>
    <property type="match status" value="1"/>
</dbReference>
<proteinExistence type="predicted"/>
<feature type="domain" description="Lipid/polyisoprenoid-binding YceI-like" evidence="1">
    <location>
        <begin position="33"/>
        <end position="195"/>
    </location>
</feature>
<dbReference type="InterPro" id="IPR007372">
    <property type="entry name" value="Lipid/polyisoprenoid-bd_YceI"/>
</dbReference>
<gene>
    <name evidence="2" type="ORF">ACFODZ_03435</name>
</gene>
<protein>
    <submittedName>
        <fullName evidence="2">YceI family protein</fullName>
    </submittedName>
</protein>
<dbReference type="InterPro" id="IPR036761">
    <property type="entry name" value="TTHA0802/YceI-like_sf"/>
</dbReference>
<dbReference type="EMBL" id="JBHRTS010000002">
    <property type="protein sequence ID" value="MFC3193290.1"/>
    <property type="molecule type" value="Genomic_DNA"/>
</dbReference>
<dbReference type="InterPro" id="IPR027016">
    <property type="entry name" value="UCP029811"/>
</dbReference>
<accession>A0ABV7J5F1</accession>
<comment type="caution">
    <text evidence="2">The sequence shown here is derived from an EMBL/GenBank/DDBJ whole genome shotgun (WGS) entry which is preliminary data.</text>
</comment>
<dbReference type="Gene3D" id="2.40.128.110">
    <property type="entry name" value="Lipid/polyisoprenoid-binding, YceI-like"/>
    <property type="match status" value="1"/>
</dbReference>
<evidence type="ECO:0000259" key="1">
    <source>
        <dbReference type="SMART" id="SM00867"/>
    </source>
</evidence>
<keyword evidence="3" id="KW-1185">Reference proteome</keyword>
<organism evidence="2 3">
    <name type="scientific">Marinicella sediminis</name>
    <dbReference type="NCBI Taxonomy" id="1792834"/>
    <lineage>
        <taxon>Bacteria</taxon>
        <taxon>Pseudomonadati</taxon>
        <taxon>Pseudomonadota</taxon>
        <taxon>Gammaproteobacteria</taxon>
        <taxon>Lysobacterales</taxon>
        <taxon>Marinicellaceae</taxon>
        <taxon>Marinicella</taxon>
    </lineage>
</organism>
<reference evidence="3" key="1">
    <citation type="journal article" date="2019" name="Int. J. Syst. Evol. Microbiol.">
        <title>The Global Catalogue of Microorganisms (GCM) 10K type strain sequencing project: providing services to taxonomists for standard genome sequencing and annotation.</title>
        <authorList>
            <consortium name="The Broad Institute Genomics Platform"/>
            <consortium name="The Broad Institute Genome Sequencing Center for Infectious Disease"/>
            <person name="Wu L."/>
            <person name="Ma J."/>
        </authorList>
    </citation>
    <scope>NUCLEOTIDE SEQUENCE [LARGE SCALE GENOMIC DNA]</scope>
    <source>
        <strain evidence="3">KCTC 42953</strain>
    </source>
</reference>
<dbReference type="Pfam" id="PF04264">
    <property type="entry name" value="YceI"/>
    <property type="match status" value="1"/>
</dbReference>
<sequence length="199" mass="22532">MNRKSIITACLWLVVMTGCQHSNEKPSEPPYMNWQLQAAASQFSFLSTKNGDHTEEHTIRFDQGLIDQQGQLKLALDLTTVDTMIPIRDQRMRDILFEVKDFPKAYISSQLDEQMPLLKPFAVDFMLDLHGTRQSMSAQVLIQTVGDQLVVTNFEPVLVNGKDFGLDPAINQLTKIAGLRSINYEVLVDFKLVFEKAAN</sequence>
<dbReference type="SUPFAM" id="SSF101874">
    <property type="entry name" value="YceI-like"/>
    <property type="match status" value="1"/>
</dbReference>
<dbReference type="Proteomes" id="UP001595533">
    <property type="component" value="Unassembled WGS sequence"/>
</dbReference>
<dbReference type="PIRSF" id="PIRSF029811">
    <property type="entry name" value="UCP029811"/>
    <property type="match status" value="1"/>
</dbReference>